<dbReference type="InterPro" id="IPR029048">
    <property type="entry name" value="HSP70_C_sf"/>
</dbReference>
<feature type="region of interest" description="Disordered" evidence="2">
    <location>
        <begin position="1"/>
        <end position="21"/>
    </location>
</feature>
<reference evidence="3" key="1">
    <citation type="submission" date="2021-02" db="EMBL/GenBank/DDBJ databases">
        <authorList>
            <person name="Dougan E. K."/>
            <person name="Rhodes N."/>
            <person name="Thang M."/>
            <person name="Chan C."/>
        </authorList>
    </citation>
    <scope>NUCLEOTIDE SEQUENCE</scope>
</reference>
<feature type="compositionally biased region" description="Basic and acidic residues" evidence="2">
    <location>
        <begin position="8"/>
        <end position="17"/>
    </location>
</feature>
<sequence length="482" mass="52272">SSALQEGRYGRADLRGSEDDDMDYFENKQKEIEGDVPGCWRSLFAAKRLVWRWRGGGGDTRVGCAGSSTAEEANSVTQEAEKVRGEDEINKGKVGSKSGLEKCCFTMRDTVNEEKLREGLEAFDKEKEEFENKQKEIEGVLLPMVRKRYQAAGGAGIPQGGLYGGGRGATSEGGAGISAVEEANSLAREVEEFRTEDETNEGKVERRNGLEKCCFAVSDTMNEEKLRDEFEAVDRVKDEFENKRKESEGDGHHILRKGHQAAGAVCLRQGGLTGCGGGATRDGGDEDSIVEEANGMAREAEEVRGEGEEDRRKVESRNGLEKCHFTMRNTVNAEKFEEVFEAGDEEKDEYESRQKETEGAAGGAGVPQGGLSGGCAGAADAGGFGSSTVKEANSEAREAEKVKNEDETSKGKIESRNGSVRCCLTMRNTMNEEKLRGKFEAIVVAMQLETGLAFCQRLNVQVRGGRAELADAVVCPCAAGLW</sequence>
<feature type="compositionally biased region" description="Basic and acidic residues" evidence="2">
    <location>
        <begin position="298"/>
        <end position="317"/>
    </location>
</feature>
<feature type="coiled-coil region" evidence="1">
    <location>
        <begin position="113"/>
        <end position="140"/>
    </location>
</feature>
<feature type="non-terminal residue" evidence="3">
    <location>
        <position position="482"/>
    </location>
</feature>
<protein>
    <submittedName>
        <fullName evidence="3">Uncharacterized protein</fullName>
    </submittedName>
</protein>
<dbReference type="Proteomes" id="UP000626109">
    <property type="component" value="Unassembled WGS sequence"/>
</dbReference>
<dbReference type="Gene3D" id="1.20.1270.10">
    <property type="match status" value="5"/>
</dbReference>
<organism evidence="3 4">
    <name type="scientific">Polarella glacialis</name>
    <name type="common">Dinoflagellate</name>
    <dbReference type="NCBI Taxonomy" id="89957"/>
    <lineage>
        <taxon>Eukaryota</taxon>
        <taxon>Sar</taxon>
        <taxon>Alveolata</taxon>
        <taxon>Dinophyceae</taxon>
        <taxon>Suessiales</taxon>
        <taxon>Suessiaceae</taxon>
        <taxon>Polarella</taxon>
    </lineage>
</organism>
<proteinExistence type="predicted"/>
<evidence type="ECO:0000313" key="4">
    <source>
        <dbReference type="Proteomes" id="UP000626109"/>
    </source>
</evidence>
<feature type="region of interest" description="Disordered" evidence="2">
    <location>
        <begin position="342"/>
        <end position="368"/>
    </location>
</feature>
<evidence type="ECO:0000256" key="1">
    <source>
        <dbReference type="SAM" id="Coils"/>
    </source>
</evidence>
<dbReference type="SUPFAM" id="SSF100934">
    <property type="entry name" value="Heat shock protein 70kD (HSP70), C-terminal subdomain"/>
    <property type="match status" value="1"/>
</dbReference>
<dbReference type="EMBL" id="CAJNNW010033458">
    <property type="protein sequence ID" value="CAE8718971.1"/>
    <property type="molecule type" value="Genomic_DNA"/>
</dbReference>
<feature type="region of interest" description="Disordered" evidence="2">
    <location>
        <begin position="386"/>
        <end position="413"/>
    </location>
</feature>
<keyword evidence="1" id="KW-0175">Coiled coil</keyword>
<evidence type="ECO:0000256" key="2">
    <source>
        <dbReference type="SAM" id="MobiDB-lite"/>
    </source>
</evidence>
<name>A0A813KYL4_POLGL</name>
<feature type="region of interest" description="Disordered" evidence="2">
    <location>
        <begin position="295"/>
        <end position="317"/>
    </location>
</feature>
<evidence type="ECO:0000313" key="3">
    <source>
        <dbReference type="EMBL" id="CAE8718971.1"/>
    </source>
</evidence>
<comment type="caution">
    <text evidence="3">The sequence shown here is derived from an EMBL/GenBank/DDBJ whole genome shotgun (WGS) entry which is preliminary data.</text>
</comment>
<dbReference type="AlphaFoldDB" id="A0A813KYL4"/>
<accession>A0A813KYL4</accession>
<gene>
    <name evidence="3" type="ORF">PGLA2088_LOCUS40380</name>
</gene>
<feature type="compositionally biased region" description="Basic and acidic residues" evidence="2">
    <location>
        <begin position="392"/>
        <end position="413"/>
    </location>
</feature>